<name>A0A940PFY9_9ENTE</name>
<dbReference type="InterPro" id="IPR036388">
    <property type="entry name" value="WH-like_DNA-bd_sf"/>
</dbReference>
<reference evidence="6" key="1">
    <citation type="submission" date="2020-12" db="EMBL/GenBank/DDBJ databases">
        <title>Vagococcus allomyrinae sp. nov. and Enterococcus lavae sp. nov., isolated from the larvae of Allomyrina dichotoma.</title>
        <authorList>
            <person name="Lee S.D."/>
        </authorList>
    </citation>
    <scope>NUCLEOTIDE SEQUENCE</scope>
    <source>
        <strain evidence="6">BWB3-3</strain>
    </source>
</reference>
<dbReference type="Pfam" id="PF00392">
    <property type="entry name" value="GntR"/>
    <property type="match status" value="1"/>
</dbReference>
<dbReference type="CDD" id="cd06267">
    <property type="entry name" value="PBP1_LacI_sugar_binding-like"/>
    <property type="match status" value="1"/>
</dbReference>
<dbReference type="RefSeq" id="WP_209532393.1">
    <property type="nucleotide sequence ID" value="NZ_JAEEGA010000023.1"/>
</dbReference>
<dbReference type="CDD" id="cd07377">
    <property type="entry name" value="WHTH_GntR"/>
    <property type="match status" value="1"/>
</dbReference>
<dbReference type="SUPFAM" id="SSF53822">
    <property type="entry name" value="Periplasmic binding protein-like I"/>
    <property type="match status" value="1"/>
</dbReference>
<dbReference type="SMART" id="SM00345">
    <property type="entry name" value="HTH_GNTR"/>
    <property type="match status" value="1"/>
</dbReference>
<dbReference type="Pfam" id="PF13377">
    <property type="entry name" value="Peripla_BP_3"/>
    <property type="match status" value="1"/>
</dbReference>
<feature type="domain" description="HTH gntR-type" evidence="5">
    <location>
        <begin position="4"/>
        <end position="72"/>
    </location>
</feature>
<keyword evidence="1" id="KW-0678">Repressor</keyword>
<dbReference type="Gene3D" id="3.40.50.2300">
    <property type="match status" value="2"/>
</dbReference>
<dbReference type="Proteomes" id="UP000674938">
    <property type="component" value="Unassembled WGS sequence"/>
</dbReference>
<dbReference type="SUPFAM" id="SSF46785">
    <property type="entry name" value="Winged helix' DNA-binding domain"/>
    <property type="match status" value="1"/>
</dbReference>
<evidence type="ECO:0000313" key="7">
    <source>
        <dbReference type="Proteomes" id="UP000674938"/>
    </source>
</evidence>
<dbReference type="PRINTS" id="PR00035">
    <property type="entry name" value="HTHGNTR"/>
</dbReference>
<gene>
    <name evidence="6" type="ORF">I6N95_24395</name>
</gene>
<dbReference type="PROSITE" id="PS50949">
    <property type="entry name" value="HTH_GNTR"/>
    <property type="match status" value="1"/>
</dbReference>
<keyword evidence="7" id="KW-1185">Reference proteome</keyword>
<sequence>MAKLPLYQQIIDDLAKKIANGVLKPGEQLPTEIALAEEYNVSRITSKRALTELENQEIIYRLQGKGSFVSEPARATKLISQMKDRHEILLIMPFAENTGMSAYAEGVVSFLRQTHYTINIETHKYANQRELLLTLDHYAGLIIYPMTSTSDLDILYYRQLQQFPMVSIDKQLEGLTINCVTANNFTGGYELTKLLIAAGHRKILYISTQAVDTTTTVRDRYFGYLKALFEHDIQFHSENVKPVADDEAFYHEIVKYAKNYNITAIVAENDLTAMLLMSAAKESGLSLPKDLSIVGFDNIQASTLIEPALTTAAQDFHLMGVKAAEILVNQIEHPKSPIEQVVVDVDIINRQSIALKT</sequence>
<protein>
    <submittedName>
        <fullName evidence="6">GntR family transcriptional regulator</fullName>
    </submittedName>
</protein>
<dbReference type="EMBL" id="JAEEGA010000023">
    <property type="protein sequence ID" value="MBP1044155.1"/>
    <property type="molecule type" value="Genomic_DNA"/>
</dbReference>
<dbReference type="Gene3D" id="1.10.10.10">
    <property type="entry name" value="Winged helix-like DNA-binding domain superfamily/Winged helix DNA-binding domain"/>
    <property type="match status" value="1"/>
</dbReference>
<accession>A0A940PFY9</accession>
<dbReference type="GO" id="GO:0003700">
    <property type="term" value="F:DNA-binding transcription factor activity"/>
    <property type="evidence" value="ECO:0007669"/>
    <property type="project" value="InterPro"/>
</dbReference>
<evidence type="ECO:0000256" key="3">
    <source>
        <dbReference type="ARBA" id="ARBA00023125"/>
    </source>
</evidence>
<dbReference type="GO" id="GO:0000976">
    <property type="term" value="F:transcription cis-regulatory region binding"/>
    <property type="evidence" value="ECO:0007669"/>
    <property type="project" value="TreeGrafter"/>
</dbReference>
<evidence type="ECO:0000256" key="1">
    <source>
        <dbReference type="ARBA" id="ARBA00022491"/>
    </source>
</evidence>
<dbReference type="PANTHER" id="PTHR30146:SF148">
    <property type="entry name" value="HTH-TYPE TRANSCRIPTIONAL REPRESSOR PURR-RELATED"/>
    <property type="match status" value="1"/>
</dbReference>
<dbReference type="InterPro" id="IPR036390">
    <property type="entry name" value="WH_DNA-bd_sf"/>
</dbReference>
<evidence type="ECO:0000256" key="4">
    <source>
        <dbReference type="ARBA" id="ARBA00023163"/>
    </source>
</evidence>
<evidence type="ECO:0000259" key="5">
    <source>
        <dbReference type="PROSITE" id="PS50949"/>
    </source>
</evidence>
<keyword evidence="2" id="KW-0805">Transcription regulation</keyword>
<dbReference type="InterPro" id="IPR046335">
    <property type="entry name" value="LacI/GalR-like_sensor"/>
</dbReference>
<organism evidence="6 7">
    <name type="scientific">Vagococcus allomyrinae</name>
    <dbReference type="NCBI Taxonomy" id="2794353"/>
    <lineage>
        <taxon>Bacteria</taxon>
        <taxon>Bacillati</taxon>
        <taxon>Bacillota</taxon>
        <taxon>Bacilli</taxon>
        <taxon>Lactobacillales</taxon>
        <taxon>Enterococcaceae</taxon>
        <taxon>Vagococcus</taxon>
    </lineage>
</organism>
<dbReference type="PANTHER" id="PTHR30146">
    <property type="entry name" value="LACI-RELATED TRANSCRIPTIONAL REPRESSOR"/>
    <property type="match status" value="1"/>
</dbReference>
<dbReference type="InterPro" id="IPR000524">
    <property type="entry name" value="Tscrpt_reg_HTH_GntR"/>
</dbReference>
<evidence type="ECO:0000256" key="2">
    <source>
        <dbReference type="ARBA" id="ARBA00023015"/>
    </source>
</evidence>
<comment type="caution">
    <text evidence="6">The sequence shown here is derived from an EMBL/GenBank/DDBJ whole genome shotgun (WGS) entry which is preliminary data.</text>
</comment>
<dbReference type="AlphaFoldDB" id="A0A940PFY9"/>
<evidence type="ECO:0000313" key="6">
    <source>
        <dbReference type="EMBL" id="MBP1044155.1"/>
    </source>
</evidence>
<proteinExistence type="predicted"/>
<dbReference type="FunFam" id="1.10.10.10:FF:000079">
    <property type="entry name" value="GntR family transcriptional regulator"/>
    <property type="match status" value="1"/>
</dbReference>
<dbReference type="InterPro" id="IPR028082">
    <property type="entry name" value="Peripla_BP_I"/>
</dbReference>
<keyword evidence="3" id="KW-0238">DNA-binding</keyword>
<keyword evidence="4" id="KW-0804">Transcription</keyword>